<reference evidence="1 2" key="2">
    <citation type="submission" date="2013-11" db="EMBL/GenBank/DDBJ databases">
        <title>The Genome Sequence of Phytophthora parasitica INRA-310.</title>
        <authorList>
            <consortium name="The Broad Institute Genomics Platform"/>
            <person name="Russ C."/>
            <person name="Tyler B."/>
            <person name="Panabieres F."/>
            <person name="Shan W."/>
            <person name="Tripathy S."/>
            <person name="Grunwald N."/>
            <person name="Machado M."/>
            <person name="Johnson C.S."/>
            <person name="Arredondo F."/>
            <person name="Hong C."/>
            <person name="Coffey M."/>
            <person name="Young S.K."/>
            <person name="Zeng Q."/>
            <person name="Gargeya S."/>
            <person name="Fitzgerald M."/>
            <person name="Abouelleil A."/>
            <person name="Alvarado L."/>
            <person name="Chapman S.B."/>
            <person name="Gainer-Dewar J."/>
            <person name="Goldberg J."/>
            <person name="Griggs A."/>
            <person name="Gujja S."/>
            <person name="Hansen M."/>
            <person name="Howarth C."/>
            <person name="Imamovic A."/>
            <person name="Ireland A."/>
            <person name="Larimer J."/>
            <person name="McCowan C."/>
            <person name="Murphy C."/>
            <person name="Pearson M."/>
            <person name="Poon T.W."/>
            <person name="Priest M."/>
            <person name="Roberts A."/>
            <person name="Saif S."/>
            <person name="Shea T."/>
            <person name="Sykes S."/>
            <person name="Wortman J."/>
            <person name="Nusbaum C."/>
            <person name="Birren B."/>
        </authorList>
    </citation>
    <scope>NUCLEOTIDE SEQUENCE [LARGE SCALE GENOMIC DNA]</scope>
    <source>
        <strain evidence="1 2">INRA-310</strain>
    </source>
</reference>
<evidence type="ECO:0000313" key="1">
    <source>
        <dbReference type="EMBL" id="ETN00552.1"/>
    </source>
</evidence>
<dbReference type="RefSeq" id="XP_008914223.1">
    <property type="nucleotide sequence ID" value="XM_008915975.1"/>
</dbReference>
<protein>
    <submittedName>
        <fullName evidence="1">Uncharacterized protein</fullName>
    </submittedName>
</protein>
<dbReference type="VEuPathDB" id="FungiDB:PPTG_24252"/>
<dbReference type="EMBL" id="KI669637">
    <property type="protein sequence ID" value="ETN00552.1"/>
    <property type="molecule type" value="Genomic_DNA"/>
</dbReference>
<organism evidence="1 2">
    <name type="scientific">Phytophthora nicotianae (strain INRA-310)</name>
    <name type="common">Phytophthora parasitica</name>
    <dbReference type="NCBI Taxonomy" id="761204"/>
    <lineage>
        <taxon>Eukaryota</taxon>
        <taxon>Sar</taxon>
        <taxon>Stramenopiles</taxon>
        <taxon>Oomycota</taxon>
        <taxon>Peronosporomycetes</taxon>
        <taxon>Peronosporales</taxon>
        <taxon>Peronosporaceae</taxon>
        <taxon>Phytophthora</taxon>
    </lineage>
</organism>
<reference evidence="2" key="1">
    <citation type="submission" date="2011-12" db="EMBL/GenBank/DDBJ databases">
        <authorList>
            <consortium name="The Broad Institute Genome Sequencing Platform"/>
            <person name="Russ C."/>
            <person name="Tyler B."/>
            <person name="Panabieres F."/>
            <person name="Shan W."/>
            <person name="Tripathy S."/>
            <person name="Grunwald N."/>
            <person name="Machado M."/>
            <person name="Young S.K."/>
            <person name="Zeng Q."/>
            <person name="Gargeya S."/>
            <person name="Fitzgerald M."/>
            <person name="Haas B."/>
            <person name="Abouelleil A."/>
            <person name="Alvarado L."/>
            <person name="Arachchi H.M."/>
            <person name="Berlin A."/>
            <person name="Chapman S.B."/>
            <person name="Gearin G."/>
            <person name="Goldberg J."/>
            <person name="Griggs A."/>
            <person name="Gujja S."/>
            <person name="Hansen M."/>
            <person name="Heiman D."/>
            <person name="Howarth C."/>
            <person name="Larimer J."/>
            <person name="Lui A."/>
            <person name="MacDonald P.J.P."/>
            <person name="McCowen C."/>
            <person name="Montmayeur A."/>
            <person name="Murphy C."/>
            <person name="Neiman D."/>
            <person name="Pearson M."/>
            <person name="Priest M."/>
            <person name="Roberts A."/>
            <person name="Saif S."/>
            <person name="Shea T."/>
            <person name="Sisk P."/>
            <person name="Stolte C."/>
            <person name="Sykes S."/>
            <person name="Wortman J."/>
            <person name="Nusbaum C."/>
            <person name="Birren B."/>
        </authorList>
    </citation>
    <scope>NUCLEOTIDE SEQUENCE [LARGE SCALE GENOMIC DNA]</scope>
    <source>
        <strain evidence="2">INRA-310</strain>
    </source>
</reference>
<dbReference type="GeneID" id="20192851"/>
<accession>W2PI56</accession>
<sequence>MVTVDVTVTGLPRVARNRSNNRFISSGPRVAEGTAIVLCPSFQPPPPSSSLLRQLLPSRLQTPSVACSPSEVGDGVTGRCQTTATVSTTVANQHVEQSKWLARSLVSRPRR</sequence>
<evidence type="ECO:0000313" key="2">
    <source>
        <dbReference type="Proteomes" id="UP000018817"/>
    </source>
</evidence>
<gene>
    <name evidence="1" type="ORF">PPTG_24252</name>
</gene>
<dbReference type="AlphaFoldDB" id="W2PI56"/>
<proteinExistence type="predicted"/>
<name>W2PI56_PHYN3</name>
<dbReference type="Proteomes" id="UP000018817">
    <property type="component" value="Unassembled WGS sequence"/>
</dbReference>